<name>A0A367INJ3_RHIST</name>
<dbReference type="AlphaFoldDB" id="A0A367INJ3"/>
<proteinExistence type="predicted"/>
<comment type="caution">
    <text evidence="1">The sequence shown here is derived from an EMBL/GenBank/DDBJ whole genome shotgun (WGS) entry which is preliminary data.</text>
</comment>
<accession>A0A367INJ3</accession>
<gene>
    <name evidence="1" type="ORF">CU098_006149</name>
</gene>
<protein>
    <submittedName>
        <fullName evidence="1">Uncharacterized protein</fullName>
    </submittedName>
</protein>
<dbReference type="OrthoDB" id="1057137at2759"/>
<dbReference type="EMBL" id="PJQM01006698">
    <property type="protein sequence ID" value="RCH79252.1"/>
    <property type="molecule type" value="Genomic_DNA"/>
</dbReference>
<reference evidence="1 2" key="1">
    <citation type="journal article" date="2018" name="G3 (Bethesda)">
        <title>Phylogenetic and Phylogenomic Definition of Rhizopus Species.</title>
        <authorList>
            <person name="Gryganskyi A.P."/>
            <person name="Golan J."/>
            <person name="Dolatabadi S."/>
            <person name="Mondo S."/>
            <person name="Robb S."/>
            <person name="Idnurm A."/>
            <person name="Muszewska A."/>
            <person name="Steczkiewicz K."/>
            <person name="Masonjones S."/>
            <person name="Liao H.L."/>
            <person name="Gajdeczka M.T."/>
            <person name="Anike F."/>
            <person name="Vuek A."/>
            <person name="Anishchenko I.M."/>
            <person name="Voigt K."/>
            <person name="de Hoog G.S."/>
            <person name="Smith M.E."/>
            <person name="Heitman J."/>
            <person name="Vilgalys R."/>
            <person name="Stajich J.E."/>
        </authorList>
    </citation>
    <scope>NUCLEOTIDE SEQUENCE [LARGE SCALE GENOMIC DNA]</scope>
    <source>
        <strain evidence="1 2">LSU 92-RS-03</strain>
    </source>
</reference>
<evidence type="ECO:0000313" key="1">
    <source>
        <dbReference type="EMBL" id="RCH79252.1"/>
    </source>
</evidence>
<keyword evidence="2" id="KW-1185">Reference proteome</keyword>
<evidence type="ECO:0000313" key="2">
    <source>
        <dbReference type="Proteomes" id="UP000253551"/>
    </source>
</evidence>
<organism evidence="1 2">
    <name type="scientific">Rhizopus stolonifer</name>
    <name type="common">Rhizopus nigricans</name>
    <dbReference type="NCBI Taxonomy" id="4846"/>
    <lineage>
        <taxon>Eukaryota</taxon>
        <taxon>Fungi</taxon>
        <taxon>Fungi incertae sedis</taxon>
        <taxon>Mucoromycota</taxon>
        <taxon>Mucoromycotina</taxon>
        <taxon>Mucoromycetes</taxon>
        <taxon>Mucorales</taxon>
        <taxon>Mucorineae</taxon>
        <taxon>Rhizopodaceae</taxon>
        <taxon>Rhizopus</taxon>
    </lineage>
</organism>
<dbReference type="Proteomes" id="UP000253551">
    <property type="component" value="Unassembled WGS sequence"/>
</dbReference>
<sequence length="293" mass="34599">MATDEILNLLGYSMTDLFLQPITRHLKLLSRMTLIPECSIKHANGYSIRFEFSIHRELHNPNLDYWILNPTSRLQELMTPSLISLNIYATIERVQNLHFKQTTEELSRHQIMTFVYNHDLPALFRCLSRALKHDPEDPVFLRWSRTYSMCSQPSTSYDWMYFMFVASHGRPLVIARPLHCPCLDQAEKRSELYHTYCYVREYIQSTQSHVKEHLGSTQKILRDCLERSKLYIEITKTTIKEYTVTSKTYLKEYGQYLVSYLLDQDNSIGHFIKTNRLTKKSVGLLQFINLLLE</sequence>